<evidence type="ECO:0000313" key="3">
    <source>
        <dbReference type="Proteomes" id="UP000536640"/>
    </source>
</evidence>
<dbReference type="Proteomes" id="UP000536640">
    <property type="component" value="Unassembled WGS sequence"/>
</dbReference>
<feature type="transmembrane region" description="Helical" evidence="1">
    <location>
        <begin position="97"/>
        <end position="115"/>
    </location>
</feature>
<keyword evidence="1" id="KW-0812">Transmembrane</keyword>
<protein>
    <submittedName>
        <fullName evidence="2">Apolipoprotein N-acyltransferase</fullName>
    </submittedName>
</protein>
<sequence>MKDDWIAPGVADEFRRGESAEDNIESGGESLAQLTAACGEYLNSSLALAQLHGQRCLLSLFKMLLLWVAILVLLIATWCSVLFAGFEFAVQMGAQPALVMLLVALSNLVLAWWCWRSLCGRLQGLFARPQANTLAAGKREVDHGS</sequence>
<dbReference type="GO" id="GO:0016746">
    <property type="term" value="F:acyltransferase activity"/>
    <property type="evidence" value="ECO:0007669"/>
    <property type="project" value="UniProtKB-KW"/>
</dbReference>
<accession>A0A840R2G6</accession>
<name>A0A840R2G6_9GAMM</name>
<keyword evidence="2" id="KW-0449">Lipoprotein</keyword>
<keyword evidence="3" id="KW-1185">Reference proteome</keyword>
<dbReference type="AlphaFoldDB" id="A0A840R2G6"/>
<reference evidence="2 3" key="1">
    <citation type="submission" date="2020-08" db="EMBL/GenBank/DDBJ databases">
        <title>Genomic Encyclopedia of Type Strains, Phase IV (KMG-IV): sequencing the most valuable type-strain genomes for metagenomic binning, comparative biology and taxonomic classification.</title>
        <authorList>
            <person name="Goeker M."/>
        </authorList>
    </citation>
    <scope>NUCLEOTIDE SEQUENCE [LARGE SCALE GENOMIC DNA]</scope>
    <source>
        <strain evidence="2 3">DSM 25701</strain>
    </source>
</reference>
<organism evidence="2 3">
    <name type="scientific">Zhongshania antarctica</name>
    <dbReference type="NCBI Taxonomy" id="641702"/>
    <lineage>
        <taxon>Bacteria</taxon>
        <taxon>Pseudomonadati</taxon>
        <taxon>Pseudomonadota</taxon>
        <taxon>Gammaproteobacteria</taxon>
        <taxon>Cellvibrionales</taxon>
        <taxon>Spongiibacteraceae</taxon>
        <taxon>Zhongshania</taxon>
    </lineage>
</organism>
<comment type="caution">
    <text evidence="2">The sequence shown here is derived from an EMBL/GenBank/DDBJ whole genome shotgun (WGS) entry which is preliminary data.</text>
</comment>
<keyword evidence="2" id="KW-0808">Transferase</keyword>
<keyword evidence="1" id="KW-0472">Membrane</keyword>
<dbReference type="RefSeq" id="WP_184461432.1">
    <property type="nucleotide sequence ID" value="NZ_JACHHW010000002.1"/>
</dbReference>
<keyword evidence="2" id="KW-0012">Acyltransferase</keyword>
<proteinExistence type="predicted"/>
<gene>
    <name evidence="2" type="ORF">HNQ57_000921</name>
</gene>
<evidence type="ECO:0000313" key="2">
    <source>
        <dbReference type="EMBL" id="MBB5186660.1"/>
    </source>
</evidence>
<evidence type="ECO:0000256" key="1">
    <source>
        <dbReference type="SAM" id="Phobius"/>
    </source>
</evidence>
<feature type="transmembrane region" description="Helical" evidence="1">
    <location>
        <begin position="64"/>
        <end position="85"/>
    </location>
</feature>
<keyword evidence="1" id="KW-1133">Transmembrane helix</keyword>
<dbReference type="EMBL" id="JACHHW010000002">
    <property type="protein sequence ID" value="MBB5186660.1"/>
    <property type="molecule type" value="Genomic_DNA"/>
</dbReference>